<feature type="compositionally biased region" description="Polar residues" evidence="1">
    <location>
        <begin position="345"/>
        <end position="382"/>
    </location>
</feature>
<evidence type="ECO:0000256" key="1">
    <source>
        <dbReference type="SAM" id="MobiDB-lite"/>
    </source>
</evidence>
<dbReference type="Gene3D" id="1.10.10.60">
    <property type="entry name" value="Homeodomain-like"/>
    <property type="match status" value="1"/>
</dbReference>
<sequence length="657" mass="74125">MAGNDPEWQEDDAGEQLELLFAPKGITHTFYLHRSIRQQGARDALAEKIRAHGGEVVDSDVFKTEAADVLLFDPRHIRYPENVFIDAYRTHSDIKLRKMHAKKSSFIPHCINLGKFVLDVHRPRRPMPGIPPGRRPYRVEFTQEDTENLARYLAYKVPVRSAGGLLGNVIYSQMCAKIQVLPTEYEWTARHPPSSWREHYKRNKVIMNEMMDQIVREEGVILKNIYEKDRRRNRERPRVDPGLFNKEEEEEEEEEGEEEEVIADLARIGESDATRPPSGASENADARNEEIEPSPEEQERREEVRTVSPSLFSEDEEPMQVDVFDDPGPSLSRHSPEPADDYVPTSASRPTTTQATLVGTQSSQLASTLVKSRTIKKPTSSPHHSRHSQVIEIEDYDSVDEDSPGIESLHQETPSKNRNVKTSMRARIVVPSTRPRLRPIVKKASVLNDDPPYRNLRSHSRSVEPRQGQSIGKWKKANTLSVDLGPVLEEEVSGASPFDEHEIPDVIPAEARPISASGSELVVGAVLESESEWEPDPVTGLQSDLEPKSEPESDVDLNLQSQLLKRRRTTFDTDDEQTARDLGFLGSAKVPRSMALTPIGQTVRTSIRRGWSTSSEEPFPVPNTKASARKERLIEEAKRMPYIPPSGTRAARRLGVP</sequence>
<feature type="region of interest" description="Disordered" evidence="1">
    <location>
        <begin position="528"/>
        <end position="555"/>
    </location>
</feature>
<comment type="caution">
    <text evidence="2">The sequence shown here is derived from an EMBL/GenBank/DDBJ whole genome shotgun (WGS) entry which is preliminary data.</text>
</comment>
<feature type="compositionally biased region" description="Basic and acidic residues" evidence="1">
    <location>
        <begin position="628"/>
        <end position="639"/>
    </location>
</feature>
<reference evidence="2" key="1">
    <citation type="submission" date="2020-11" db="EMBL/GenBank/DDBJ databases">
        <title>Adaptations for nitrogen fixation in a non-lichenized fungal sporocarp promotes dispersal by wood-feeding termites.</title>
        <authorList>
            <consortium name="DOE Joint Genome Institute"/>
            <person name="Koch R.A."/>
            <person name="Yoon G."/>
            <person name="Arayal U."/>
            <person name="Lail K."/>
            <person name="Amirebrahimi M."/>
            <person name="Labutti K."/>
            <person name="Lipzen A."/>
            <person name="Riley R."/>
            <person name="Barry K."/>
            <person name="Henrissat B."/>
            <person name="Grigoriev I.V."/>
            <person name="Herr J.R."/>
            <person name="Aime M.C."/>
        </authorList>
    </citation>
    <scope>NUCLEOTIDE SEQUENCE</scope>
    <source>
        <strain evidence="2">MCA 3950</strain>
    </source>
</reference>
<protein>
    <recommendedName>
        <fullName evidence="4">BRCT domain-containing protein</fullName>
    </recommendedName>
</protein>
<feature type="compositionally biased region" description="Acidic residues" evidence="1">
    <location>
        <begin position="392"/>
        <end position="404"/>
    </location>
</feature>
<accession>A0A9P7VXI1</accession>
<dbReference type="AlphaFoldDB" id="A0A9P7VXI1"/>
<dbReference type="CDD" id="cd11655">
    <property type="entry name" value="rap1_myb-like"/>
    <property type="match status" value="1"/>
</dbReference>
<dbReference type="OrthoDB" id="435460at2759"/>
<proteinExistence type="predicted"/>
<feature type="region of interest" description="Disordered" evidence="1">
    <location>
        <begin position="441"/>
        <end position="471"/>
    </location>
</feature>
<dbReference type="GeneID" id="66112678"/>
<gene>
    <name evidence="2" type="ORF">BT62DRAFT_993098</name>
</gene>
<feature type="compositionally biased region" description="Polar residues" evidence="1">
    <location>
        <begin position="606"/>
        <end position="616"/>
    </location>
</feature>
<evidence type="ECO:0000313" key="2">
    <source>
        <dbReference type="EMBL" id="KAG7448275.1"/>
    </source>
</evidence>
<name>A0A9P7VXI1_9AGAR</name>
<dbReference type="EMBL" id="MU250530">
    <property type="protein sequence ID" value="KAG7448275.1"/>
    <property type="molecule type" value="Genomic_DNA"/>
</dbReference>
<feature type="region of interest" description="Disordered" evidence="1">
    <location>
        <begin position="606"/>
        <end position="657"/>
    </location>
</feature>
<organism evidence="2 3">
    <name type="scientific">Guyanagaster necrorhizus</name>
    <dbReference type="NCBI Taxonomy" id="856835"/>
    <lineage>
        <taxon>Eukaryota</taxon>
        <taxon>Fungi</taxon>
        <taxon>Dikarya</taxon>
        <taxon>Basidiomycota</taxon>
        <taxon>Agaricomycotina</taxon>
        <taxon>Agaricomycetes</taxon>
        <taxon>Agaricomycetidae</taxon>
        <taxon>Agaricales</taxon>
        <taxon>Marasmiineae</taxon>
        <taxon>Physalacriaceae</taxon>
        <taxon>Guyanagaster</taxon>
    </lineage>
</organism>
<evidence type="ECO:0008006" key="4">
    <source>
        <dbReference type="Google" id="ProtNLM"/>
    </source>
</evidence>
<dbReference type="Proteomes" id="UP000812287">
    <property type="component" value="Unassembled WGS sequence"/>
</dbReference>
<feature type="compositionally biased region" description="Acidic residues" evidence="1">
    <location>
        <begin position="247"/>
        <end position="262"/>
    </location>
</feature>
<keyword evidence="3" id="KW-1185">Reference proteome</keyword>
<feature type="region of interest" description="Disordered" evidence="1">
    <location>
        <begin position="231"/>
        <end position="423"/>
    </location>
</feature>
<dbReference type="RefSeq" id="XP_043041775.1">
    <property type="nucleotide sequence ID" value="XM_043190381.1"/>
</dbReference>
<feature type="compositionally biased region" description="Acidic residues" evidence="1">
    <location>
        <begin position="313"/>
        <end position="325"/>
    </location>
</feature>
<evidence type="ECO:0000313" key="3">
    <source>
        <dbReference type="Proteomes" id="UP000812287"/>
    </source>
</evidence>